<feature type="domain" description="Helicase ATP-binding" evidence="6">
    <location>
        <begin position="38"/>
        <end position="196"/>
    </location>
</feature>
<evidence type="ECO:0000313" key="9">
    <source>
        <dbReference type="Proteomes" id="UP000306985"/>
    </source>
</evidence>
<dbReference type="OrthoDB" id="3229913at2"/>
<dbReference type="PROSITE" id="PS51194">
    <property type="entry name" value="HELICASE_CTER"/>
    <property type="match status" value="1"/>
</dbReference>
<dbReference type="InterPro" id="IPR014001">
    <property type="entry name" value="Helicase_ATP-bd"/>
</dbReference>
<keyword evidence="3 8" id="KW-0347">Helicase</keyword>
<organism evidence="8 9">
    <name type="scientific">Nakamurella flava</name>
    <dbReference type="NCBI Taxonomy" id="2576308"/>
    <lineage>
        <taxon>Bacteria</taxon>
        <taxon>Bacillati</taxon>
        <taxon>Actinomycetota</taxon>
        <taxon>Actinomycetes</taxon>
        <taxon>Nakamurellales</taxon>
        <taxon>Nakamurellaceae</taxon>
        <taxon>Nakamurella</taxon>
    </lineage>
</organism>
<gene>
    <name evidence="8" type="ORF">FDO65_03075</name>
</gene>
<dbReference type="CDD" id="cd18795">
    <property type="entry name" value="SF2_C_Ski2"/>
    <property type="match status" value="1"/>
</dbReference>
<dbReference type="EMBL" id="SZZH01000001">
    <property type="protein sequence ID" value="TKV62106.1"/>
    <property type="molecule type" value="Genomic_DNA"/>
</dbReference>
<evidence type="ECO:0000256" key="1">
    <source>
        <dbReference type="ARBA" id="ARBA00022741"/>
    </source>
</evidence>
<dbReference type="AlphaFoldDB" id="A0A4U6QPW3"/>
<dbReference type="SMART" id="SM00490">
    <property type="entry name" value="HELICc"/>
    <property type="match status" value="1"/>
</dbReference>
<dbReference type="InterPro" id="IPR058621">
    <property type="entry name" value="SH3_HelY"/>
</dbReference>
<dbReference type="Pfam" id="PF26090">
    <property type="entry name" value="SH3_HelY"/>
    <property type="match status" value="1"/>
</dbReference>
<feature type="domain" description="Helicase C-terminal" evidence="7">
    <location>
        <begin position="297"/>
        <end position="501"/>
    </location>
</feature>
<dbReference type="Gene3D" id="3.40.50.300">
    <property type="entry name" value="P-loop containing nucleotide triphosphate hydrolases"/>
    <property type="match status" value="2"/>
</dbReference>
<dbReference type="InterPro" id="IPR050699">
    <property type="entry name" value="RNA-DNA_Helicase"/>
</dbReference>
<keyword evidence="4" id="KW-0067">ATP-binding</keyword>
<dbReference type="Gene3D" id="1.10.3380.30">
    <property type="match status" value="1"/>
</dbReference>
<dbReference type="InterPro" id="IPR012961">
    <property type="entry name" value="Ski2/MTR4_C"/>
</dbReference>
<feature type="region of interest" description="Disordered" evidence="5">
    <location>
        <begin position="265"/>
        <end position="293"/>
    </location>
</feature>
<name>A0A4U6QPW3_9ACTN</name>
<dbReference type="PROSITE" id="PS51192">
    <property type="entry name" value="HELICASE_ATP_BIND_1"/>
    <property type="match status" value="1"/>
</dbReference>
<protein>
    <submittedName>
        <fullName evidence="8">DEAD/DEAH box helicase</fullName>
    </submittedName>
</protein>
<keyword evidence="2" id="KW-0378">Hydrolase</keyword>
<evidence type="ECO:0000256" key="5">
    <source>
        <dbReference type="SAM" id="MobiDB-lite"/>
    </source>
</evidence>
<keyword evidence="1" id="KW-0547">Nucleotide-binding</keyword>
<dbReference type="SMART" id="SM00487">
    <property type="entry name" value="DEXDc"/>
    <property type="match status" value="1"/>
</dbReference>
<evidence type="ECO:0000256" key="3">
    <source>
        <dbReference type="ARBA" id="ARBA00022806"/>
    </source>
</evidence>
<comment type="caution">
    <text evidence="8">The sequence shown here is derived from an EMBL/GenBank/DDBJ whole genome shotgun (WGS) entry which is preliminary data.</text>
</comment>
<dbReference type="PANTHER" id="PTHR12131:SF1">
    <property type="entry name" value="ATP-DEPENDENT RNA HELICASE SUPV3L1, MITOCHONDRIAL-RELATED"/>
    <property type="match status" value="1"/>
</dbReference>
<dbReference type="GO" id="GO:0016787">
    <property type="term" value="F:hydrolase activity"/>
    <property type="evidence" value="ECO:0007669"/>
    <property type="project" value="UniProtKB-KW"/>
</dbReference>
<evidence type="ECO:0000259" key="6">
    <source>
        <dbReference type="PROSITE" id="PS51192"/>
    </source>
</evidence>
<dbReference type="GO" id="GO:0003676">
    <property type="term" value="F:nucleic acid binding"/>
    <property type="evidence" value="ECO:0007669"/>
    <property type="project" value="InterPro"/>
</dbReference>
<dbReference type="InterPro" id="IPR001650">
    <property type="entry name" value="Helicase_C-like"/>
</dbReference>
<dbReference type="GO" id="GO:0070478">
    <property type="term" value="P:nuclear-transcribed mRNA catabolic process, 3'-5' exonucleolytic nonsense-mediated decay"/>
    <property type="evidence" value="ECO:0007669"/>
    <property type="project" value="TreeGrafter"/>
</dbReference>
<dbReference type="GO" id="GO:0004386">
    <property type="term" value="F:helicase activity"/>
    <property type="evidence" value="ECO:0007669"/>
    <property type="project" value="UniProtKB-KW"/>
</dbReference>
<sequence length="948" mass="101940">MSPAERFARSAERRRYSELEQFADSRPFRLDDFQTQACRALEDGRSALVCAPTGAGKTIVGEFAVHRALATDGKCFYTTPIKALSNQKYTDLVAEYGPERVGLLTGDTSINAHAPVVVMTTEVLRNMLYAESSALRGLTAVVLDEIHYLADKFRGAVWEEVILHLPDSVQLVGLSATVSNAEEFGAWLTEVRGEVTVVVDEVRPVPLWQHMLVGKRMFDLFTTSSAAELASAAAAGSGPVAAVRIDPSLARAVSDAQSMADRFGTAGYDRAGKDGGRGRAGRPRSGGFGGPRWRPPARVDVIEKLDANGLLPAITFIFSRAGCDAAVAQCVRSGLRLTTEAERAEIRAVVDRRTVDLAEGDLGVLGYWDWRDALERGLAAHHAGLLPVFKETVEELFVAGLVKAVFATETLALGINMPARTVVLEKLVKYNGEGHVDLTPGEFTQLTGRAGRRGIDVEGHAVVVWAPGMDPRQVAGLASRRTYPLRSSFRPSYNMAVNLVDRLGRAQARTLLEQSFAQYQADQSVVGLARQVARNTDAIRAHEKSMQCDQGDIVEYLELAGQLSRAEKELARAGASRRRRETENDLGALKRGDIIAVPTGRRAGLAVVLDPGVNTDGTVRPLVVTAGRWAGRLSDADFRGPVPALGTLRLGKFTDHRSPKVRRDLASALASSGTVVPGRSPRRGGDHDAGEAEFAVLRRAVKAHPVHGCADRENHLQWARRWQRLTAENAALTAKVDSARGSLGQELDRILTLLTDRGYLRGDRLTETGRMLSRIWSESDLVVAECLRRGAWTGLDPAQLAAVVSTLVYESRRETGPQRMPSGPAAAAVTETTRIWAEVTAQERELRLRVTRDLDLGFGAAVSTWVRGGSLAEALSVAASTGTELTAGDFVRWCRQVVDLLDQIAGLAGSGRSGTTESPAAAALAPVAATAVAAITALRRGVVSMAAA</sequence>
<dbReference type="Proteomes" id="UP000306985">
    <property type="component" value="Unassembled WGS sequence"/>
</dbReference>
<dbReference type="SUPFAM" id="SSF52540">
    <property type="entry name" value="P-loop containing nucleoside triphosphate hydrolases"/>
    <property type="match status" value="1"/>
</dbReference>
<dbReference type="GO" id="GO:0005524">
    <property type="term" value="F:ATP binding"/>
    <property type="evidence" value="ECO:0007669"/>
    <property type="project" value="UniProtKB-KW"/>
</dbReference>
<evidence type="ECO:0000259" key="7">
    <source>
        <dbReference type="PROSITE" id="PS51194"/>
    </source>
</evidence>
<accession>A0A4U6QPW3</accession>
<dbReference type="Pfam" id="PF08148">
    <property type="entry name" value="DSHCT"/>
    <property type="match status" value="1"/>
</dbReference>
<dbReference type="InterPro" id="IPR011545">
    <property type="entry name" value="DEAD/DEAH_box_helicase_dom"/>
</dbReference>
<reference evidence="8 9" key="1">
    <citation type="submission" date="2019-05" db="EMBL/GenBank/DDBJ databases">
        <title>Nakamurella sp. N5BH11, whole genome shotgun sequence.</title>
        <authorList>
            <person name="Tuo L."/>
        </authorList>
    </citation>
    <scope>NUCLEOTIDE SEQUENCE [LARGE SCALE GENOMIC DNA]</scope>
    <source>
        <strain evidence="8 9">N5BH11</strain>
    </source>
</reference>
<dbReference type="SMART" id="SM01142">
    <property type="entry name" value="DSHCT"/>
    <property type="match status" value="1"/>
</dbReference>
<dbReference type="GO" id="GO:0055087">
    <property type="term" value="C:Ski complex"/>
    <property type="evidence" value="ECO:0007669"/>
    <property type="project" value="TreeGrafter"/>
</dbReference>
<evidence type="ECO:0000313" key="8">
    <source>
        <dbReference type="EMBL" id="TKV62106.1"/>
    </source>
</evidence>
<dbReference type="PANTHER" id="PTHR12131">
    <property type="entry name" value="ATP-DEPENDENT RNA AND DNA HELICASE"/>
    <property type="match status" value="1"/>
</dbReference>
<feature type="region of interest" description="Disordered" evidence="5">
    <location>
        <begin position="669"/>
        <end position="688"/>
    </location>
</feature>
<keyword evidence="9" id="KW-1185">Reference proteome</keyword>
<proteinExistence type="predicted"/>
<evidence type="ECO:0000256" key="2">
    <source>
        <dbReference type="ARBA" id="ARBA00022801"/>
    </source>
</evidence>
<evidence type="ECO:0000256" key="4">
    <source>
        <dbReference type="ARBA" id="ARBA00022840"/>
    </source>
</evidence>
<dbReference type="InterPro" id="IPR027417">
    <property type="entry name" value="P-loop_NTPase"/>
</dbReference>
<dbReference type="Pfam" id="PF00270">
    <property type="entry name" value="DEAD"/>
    <property type="match status" value="1"/>
</dbReference>